<reference evidence="1" key="1">
    <citation type="submission" date="2020-03" db="EMBL/GenBank/DDBJ databases">
        <title>The deep terrestrial virosphere.</title>
        <authorList>
            <person name="Holmfeldt K."/>
            <person name="Nilsson E."/>
            <person name="Simone D."/>
            <person name="Lopez-Fernandez M."/>
            <person name="Wu X."/>
            <person name="de Brujin I."/>
            <person name="Lundin D."/>
            <person name="Andersson A."/>
            <person name="Bertilsson S."/>
            <person name="Dopson M."/>
        </authorList>
    </citation>
    <scope>NUCLEOTIDE SEQUENCE</scope>
    <source>
        <strain evidence="2">MM415B02531</strain>
        <strain evidence="1">TM448A01829</strain>
    </source>
</reference>
<protein>
    <submittedName>
        <fullName evidence="1">Uncharacterized protein</fullName>
    </submittedName>
</protein>
<evidence type="ECO:0000313" key="1">
    <source>
        <dbReference type="EMBL" id="QJA50592.1"/>
    </source>
</evidence>
<sequence>MFDMLIKERFFEAFGKSAVEIMKMIQVGTTSTIRESGGMPQRGILISRTGALVKDIQEPTTEGIMDNMTVVLRKTLKLPYGYLVSQDSLLITEKQRKFFWYKYFQSTGWLKDMWAKMALFGKYIHGRGNVNVAIKNVDYASIIQRYIRMQFPDKRTEIIIGN</sequence>
<proteinExistence type="predicted"/>
<accession>A0A6H1ZT06</accession>
<evidence type="ECO:0000313" key="2">
    <source>
        <dbReference type="EMBL" id="QJA89548.1"/>
    </source>
</evidence>
<dbReference type="EMBL" id="MT142853">
    <property type="protein sequence ID" value="QJA89548.1"/>
    <property type="molecule type" value="Genomic_DNA"/>
</dbReference>
<dbReference type="AlphaFoldDB" id="A0A6H1ZT06"/>
<name>A0A6H1ZT06_9ZZZZ</name>
<dbReference type="EMBL" id="MT144205">
    <property type="protein sequence ID" value="QJA50592.1"/>
    <property type="molecule type" value="Genomic_DNA"/>
</dbReference>
<organism evidence="1">
    <name type="scientific">viral metagenome</name>
    <dbReference type="NCBI Taxonomy" id="1070528"/>
    <lineage>
        <taxon>unclassified sequences</taxon>
        <taxon>metagenomes</taxon>
        <taxon>organismal metagenomes</taxon>
    </lineage>
</organism>
<gene>
    <name evidence="2" type="ORF">MM415B02531_0007</name>
    <name evidence="1" type="ORF">TM448A01829_0007</name>
</gene>